<organism evidence="7 8">
    <name type="scientific">Megasphaera stantonii</name>
    <dbReference type="NCBI Taxonomy" id="2144175"/>
    <lineage>
        <taxon>Bacteria</taxon>
        <taxon>Bacillati</taxon>
        <taxon>Bacillota</taxon>
        <taxon>Negativicutes</taxon>
        <taxon>Veillonellales</taxon>
        <taxon>Veillonellaceae</taxon>
        <taxon>Megasphaera</taxon>
    </lineage>
</organism>
<dbReference type="Proteomes" id="UP000254337">
    <property type="component" value="Chromosome"/>
</dbReference>
<dbReference type="InterPro" id="IPR006139">
    <property type="entry name" value="D-isomer_2_OHA_DH_cat_dom"/>
</dbReference>
<dbReference type="InterPro" id="IPR006140">
    <property type="entry name" value="D-isomer_DH_NAD-bd"/>
</dbReference>
<proteinExistence type="inferred from homology"/>
<dbReference type="SUPFAM" id="SSF52283">
    <property type="entry name" value="Formate/glycerate dehydrogenase catalytic domain-like"/>
    <property type="match status" value="1"/>
</dbReference>
<keyword evidence="8" id="KW-1185">Reference proteome</keyword>
<dbReference type="KEGG" id="meg:DKB62_05170"/>
<dbReference type="Gene3D" id="3.40.50.720">
    <property type="entry name" value="NAD(P)-binding Rossmann-like Domain"/>
    <property type="match status" value="2"/>
</dbReference>
<dbReference type="PANTHER" id="PTHR42789">
    <property type="entry name" value="D-ISOMER SPECIFIC 2-HYDROXYACID DEHYDROGENASE FAMILY PROTEIN (AFU_ORTHOLOGUE AFUA_6G10090)"/>
    <property type="match status" value="1"/>
</dbReference>
<name>A0A346AYR0_9FIRM</name>
<evidence type="ECO:0000313" key="8">
    <source>
        <dbReference type="Proteomes" id="UP000254337"/>
    </source>
</evidence>
<sequence>MKTYILEPISQEALEYARKHLDIITWDEKDPQLSEVEAIIVRANTVDRTFIDAMPKLRIIAKHGVGTDNIDIPYAASKGILVTNTPTANSNSVAELIIGLILDCARKITYSHEACMEGLERNQPMFLSGQEISGKKAGLIGIGHIGAIVGKRLKGGFDMDVLAYDPFLGREKTEAMGFSYTDDVTDIYKTCDVVSVSVPLNDQTRNMISAGELAMCKKNAIIINASRGGIVNEHDLSQALADGEIFSAAVDAWVVEPVQKDHELFRQKNFVGTPHNGANTKEALINMGTGAVDEILRVARDEPTLTNLGLRVK</sequence>
<comment type="similarity">
    <text evidence="1 4">Belongs to the D-isomer specific 2-hydroxyacid dehydrogenase family.</text>
</comment>
<protein>
    <submittedName>
        <fullName evidence="7">3-phosphoglycerate dehydrogenase</fullName>
    </submittedName>
</protein>
<gene>
    <name evidence="7" type="ORF">DKB62_05170</name>
</gene>
<reference evidence="7 8" key="1">
    <citation type="submission" date="2018-05" db="EMBL/GenBank/DDBJ databases">
        <title>Complete genome sequence of Megasphaera sp. AJH120T, isolated from the ceca of a chicken.</title>
        <authorList>
            <person name="Maki J."/>
            <person name="Looft T."/>
        </authorList>
    </citation>
    <scope>NUCLEOTIDE SEQUENCE [LARGE SCALE GENOMIC DNA]</scope>
    <source>
        <strain evidence="7 8">AJH120</strain>
    </source>
</reference>
<feature type="domain" description="D-isomer specific 2-hydroxyacid dehydrogenase NAD-binding" evidence="6">
    <location>
        <begin position="98"/>
        <end position="277"/>
    </location>
</feature>
<evidence type="ECO:0000256" key="3">
    <source>
        <dbReference type="ARBA" id="ARBA00023027"/>
    </source>
</evidence>
<dbReference type="RefSeq" id="WP_107196744.1">
    <property type="nucleotide sequence ID" value="NZ_CP029462.1"/>
</dbReference>
<accession>A0A346AYR0</accession>
<dbReference type="CDD" id="cd12173">
    <property type="entry name" value="PGDH_4"/>
    <property type="match status" value="1"/>
</dbReference>
<evidence type="ECO:0000256" key="2">
    <source>
        <dbReference type="ARBA" id="ARBA00023002"/>
    </source>
</evidence>
<dbReference type="InterPro" id="IPR029753">
    <property type="entry name" value="D-isomer_DH_CS"/>
</dbReference>
<dbReference type="EMBL" id="CP029462">
    <property type="protein sequence ID" value="AXL21003.1"/>
    <property type="molecule type" value="Genomic_DNA"/>
</dbReference>
<dbReference type="Pfam" id="PF02826">
    <property type="entry name" value="2-Hacid_dh_C"/>
    <property type="match status" value="1"/>
</dbReference>
<keyword evidence="3" id="KW-0520">NAD</keyword>
<evidence type="ECO:0000259" key="5">
    <source>
        <dbReference type="Pfam" id="PF00389"/>
    </source>
</evidence>
<evidence type="ECO:0000313" key="7">
    <source>
        <dbReference type="EMBL" id="AXL21003.1"/>
    </source>
</evidence>
<dbReference type="SUPFAM" id="SSF51735">
    <property type="entry name" value="NAD(P)-binding Rossmann-fold domains"/>
    <property type="match status" value="1"/>
</dbReference>
<dbReference type="PROSITE" id="PS00671">
    <property type="entry name" value="D_2_HYDROXYACID_DH_3"/>
    <property type="match status" value="1"/>
</dbReference>
<dbReference type="GO" id="GO:0016616">
    <property type="term" value="F:oxidoreductase activity, acting on the CH-OH group of donors, NAD or NADP as acceptor"/>
    <property type="evidence" value="ECO:0007669"/>
    <property type="project" value="InterPro"/>
</dbReference>
<dbReference type="OrthoDB" id="9805416at2"/>
<evidence type="ECO:0000256" key="1">
    <source>
        <dbReference type="ARBA" id="ARBA00005854"/>
    </source>
</evidence>
<evidence type="ECO:0000256" key="4">
    <source>
        <dbReference type="RuleBase" id="RU003719"/>
    </source>
</evidence>
<feature type="domain" description="D-isomer specific 2-hydroxyacid dehydrogenase catalytic" evidence="5">
    <location>
        <begin position="5"/>
        <end position="304"/>
    </location>
</feature>
<dbReference type="PANTHER" id="PTHR42789:SF1">
    <property type="entry name" value="D-ISOMER SPECIFIC 2-HYDROXYACID DEHYDROGENASE FAMILY PROTEIN (AFU_ORTHOLOGUE AFUA_6G10090)"/>
    <property type="match status" value="1"/>
</dbReference>
<dbReference type="GO" id="GO:0051287">
    <property type="term" value="F:NAD binding"/>
    <property type="evidence" value="ECO:0007669"/>
    <property type="project" value="InterPro"/>
</dbReference>
<evidence type="ECO:0000259" key="6">
    <source>
        <dbReference type="Pfam" id="PF02826"/>
    </source>
</evidence>
<dbReference type="Pfam" id="PF00389">
    <property type="entry name" value="2-Hacid_dh"/>
    <property type="match status" value="1"/>
</dbReference>
<dbReference type="InterPro" id="IPR050857">
    <property type="entry name" value="D-2-hydroxyacid_DH"/>
</dbReference>
<dbReference type="InterPro" id="IPR036291">
    <property type="entry name" value="NAD(P)-bd_dom_sf"/>
</dbReference>
<dbReference type="AlphaFoldDB" id="A0A346AYR0"/>
<keyword evidence="2 4" id="KW-0560">Oxidoreductase</keyword>